<organism evidence="2">
    <name type="scientific">Zea mays</name>
    <name type="common">Maize</name>
    <dbReference type="NCBI Taxonomy" id="4577"/>
    <lineage>
        <taxon>Eukaryota</taxon>
        <taxon>Viridiplantae</taxon>
        <taxon>Streptophyta</taxon>
        <taxon>Embryophyta</taxon>
        <taxon>Tracheophyta</taxon>
        <taxon>Spermatophyta</taxon>
        <taxon>Magnoliopsida</taxon>
        <taxon>Liliopsida</taxon>
        <taxon>Poales</taxon>
        <taxon>Poaceae</taxon>
        <taxon>PACMAD clade</taxon>
        <taxon>Panicoideae</taxon>
        <taxon>Andropogonodae</taxon>
        <taxon>Andropogoneae</taxon>
        <taxon>Tripsacinae</taxon>
        <taxon>Zea</taxon>
    </lineage>
</organism>
<evidence type="ECO:0000313" key="2">
    <source>
        <dbReference type="EMBL" id="ACR38072.1"/>
    </source>
</evidence>
<dbReference type="AlphaFoldDB" id="C4JA72"/>
<protein>
    <submittedName>
        <fullName evidence="2">Uncharacterized protein</fullName>
    </submittedName>
</protein>
<sequence>MSLRAARLRLVQYPAGDDGGLYDERDHVDDLVDHALVPVERGRALPQPGQAVQQGLVASRAQVVHLCLDAVVVVHAAGVQRVARRLAGAAAVQDAAVLAVPQERRRRAVVRLARAAARLLLAHPVAGGLDADVERGGGRREEGRADKDADDHRRESPGTAALHPRGSSRTKSLPPRACALSLSLGR</sequence>
<dbReference type="EMBL" id="BT087719">
    <property type="protein sequence ID" value="ACR38072.1"/>
    <property type="molecule type" value="mRNA"/>
</dbReference>
<proteinExistence type="evidence at transcript level"/>
<accession>C4JA72</accession>
<name>C4JA72_MAIZE</name>
<reference evidence="2" key="2">
    <citation type="submission" date="2012-06" db="EMBL/GenBank/DDBJ databases">
        <authorList>
            <person name="Yu Y."/>
            <person name="Currie J."/>
            <person name="Lomeli R."/>
            <person name="Angelova A."/>
            <person name="Collura K."/>
            <person name="Wissotski M."/>
            <person name="Campos D."/>
            <person name="Kudrna D."/>
            <person name="Golser W."/>
            <person name="Ashely E."/>
            <person name="Descour A."/>
            <person name="Fernandes J."/>
            <person name="Soderlund C."/>
            <person name="Walbot V."/>
        </authorList>
    </citation>
    <scope>NUCLEOTIDE SEQUENCE</scope>
    <source>
        <strain evidence="2">B73</strain>
    </source>
</reference>
<evidence type="ECO:0000256" key="1">
    <source>
        <dbReference type="SAM" id="MobiDB-lite"/>
    </source>
</evidence>
<feature type="compositionally biased region" description="Basic and acidic residues" evidence="1">
    <location>
        <begin position="132"/>
        <end position="156"/>
    </location>
</feature>
<reference evidence="2" key="1">
    <citation type="journal article" date="2009" name="PLoS Genet.">
        <title>Sequencing, mapping, and analysis of 27,455 maize full-length cDNAs.</title>
        <authorList>
            <person name="Soderlund C."/>
            <person name="Descour A."/>
            <person name="Kudrna D."/>
            <person name="Bomhoff M."/>
            <person name="Boyd L."/>
            <person name="Currie J."/>
            <person name="Angelova A."/>
            <person name="Collura K."/>
            <person name="Wissotski M."/>
            <person name="Ashley E."/>
            <person name="Morrow D."/>
            <person name="Fernandes J."/>
            <person name="Walbot V."/>
            <person name="Yu Y."/>
        </authorList>
    </citation>
    <scope>NUCLEOTIDE SEQUENCE</scope>
    <source>
        <strain evidence="2">B73</strain>
    </source>
</reference>
<feature type="region of interest" description="Disordered" evidence="1">
    <location>
        <begin position="130"/>
        <end position="186"/>
    </location>
</feature>